<evidence type="ECO:0000313" key="2">
    <source>
        <dbReference type="Proteomes" id="UP000037460"/>
    </source>
</evidence>
<sequence length="138" mass="15504">MRELIGFGASGREDVQVKEKYNYMLRDNVKWVLLDGTSIAVPLVGSYDYMWKTLVAHHGATCKLTSFKKFINGSRSKLLHEKIKDEPDIFWRLTGEPSAVALLGDGDSLVGFEFEPPQLRIDYATVTLTVPLLIFGLP</sequence>
<keyword evidence="2" id="KW-1185">Reference proteome</keyword>
<gene>
    <name evidence="1" type="ORF">Ctob_011688</name>
</gene>
<dbReference type="AlphaFoldDB" id="A0A0M0JVE8"/>
<protein>
    <submittedName>
        <fullName evidence="1">Uncharacterized protein</fullName>
    </submittedName>
</protein>
<dbReference type="EMBL" id="JWZX01002212">
    <property type="protein sequence ID" value="KOO30494.1"/>
    <property type="molecule type" value="Genomic_DNA"/>
</dbReference>
<reference evidence="2" key="1">
    <citation type="journal article" date="2015" name="PLoS Genet.">
        <title>Genome Sequence and Transcriptome Analyses of Chrysochromulina tobin: Metabolic Tools for Enhanced Algal Fitness in the Prominent Order Prymnesiales (Haptophyceae).</title>
        <authorList>
            <person name="Hovde B.T."/>
            <person name="Deodato C.R."/>
            <person name="Hunsperger H.M."/>
            <person name="Ryken S.A."/>
            <person name="Yost W."/>
            <person name="Jha R.K."/>
            <person name="Patterson J."/>
            <person name="Monnat R.J. Jr."/>
            <person name="Barlow S.B."/>
            <person name="Starkenburg S.R."/>
            <person name="Cattolico R.A."/>
        </authorList>
    </citation>
    <scope>NUCLEOTIDE SEQUENCE</scope>
    <source>
        <strain evidence="2">CCMP291</strain>
    </source>
</reference>
<evidence type="ECO:0000313" key="1">
    <source>
        <dbReference type="EMBL" id="KOO30494.1"/>
    </source>
</evidence>
<proteinExistence type="predicted"/>
<dbReference type="Proteomes" id="UP000037460">
    <property type="component" value="Unassembled WGS sequence"/>
</dbReference>
<name>A0A0M0JVE8_9EUKA</name>
<comment type="caution">
    <text evidence="1">The sequence shown here is derived from an EMBL/GenBank/DDBJ whole genome shotgun (WGS) entry which is preliminary data.</text>
</comment>
<organism evidence="1 2">
    <name type="scientific">Chrysochromulina tobinii</name>
    <dbReference type="NCBI Taxonomy" id="1460289"/>
    <lineage>
        <taxon>Eukaryota</taxon>
        <taxon>Haptista</taxon>
        <taxon>Haptophyta</taxon>
        <taxon>Prymnesiophyceae</taxon>
        <taxon>Prymnesiales</taxon>
        <taxon>Chrysochromulinaceae</taxon>
        <taxon>Chrysochromulina</taxon>
    </lineage>
</organism>
<accession>A0A0M0JVE8</accession>